<dbReference type="SMART" id="SM00220">
    <property type="entry name" value="S_TKc"/>
    <property type="match status" value="1"/>
</dbReference>
<name>A0ABQ7JE42_9APIC</name>
<dbReference type="Gene3D" id="1.10.510.10">
    <property type="entry name" value="Transferase(Phosphotransferase) domain 1"/>
    <property type="match status" value="1"/>
</dbReference>
<evidence type="ECO:0000256" key="5">
    <source>
        <dbReference type="ARBA" id="ARBA00022840"/>
    </source>
</evidence>
<organism evidence="8 9">
    <name type="scientific">Cardiosporidium cionae</name>
    <dbReference type="NCBI Taxonomy" id="476202"/>
    <lineage>
        <taxon>Eukaryota</taxon>
        <taxon>Sar</taxon>
        <taxon>Alveolata</taxon>
        <taxon>Apicomplexa</taxon>
        <taxon>Aconoidasida</taxon>
        <taxon>Nephromycida</taxon>
        <taxon>Cardiosporidium</taxon>
    </lineage>
</organism>
<dbReference type="InterPro" id="IPR017441">
    <property type="entry name" value="Protein_kinase_ATP_BS"/>
</dbReference>
<evidence type="ECO:0000256" key="1">
    <source>
        <dbReference type="ARBA" id="ARBA00022527"/>
    </source>
</evidence>
<comment type="caution">
    <text evidence="8">The sequence shown here is derived from an EMBL/GenBank/DDBJ whole genome shotgun (WGS) entry which is preliminary data.</text>
</comment>
<dbReference type="SUPFAM" id="SSF103243">
    <property type="entry name" value="KA1-like"/>
    <property type="match status" value="1"/>
</dbReference>
<dbReference type="PROSITE" id="PS00107">
    <property type="entry name" value="PROTEIN_KINASE_ATP"/>
    <property type="match status" value="1"/>
</dbReference>
<reference evidence="8 9" key="1">
    <citation type="journal article" date="2020" name="bioRxiv">
        <title>Metabolic contributions of an alphaproteobacterial endosymbiont in the apicomplexan Cardiosporidium cionae.</title>
        <authorList>
            <person name="Hunter E.S."/>
            <person name="Paight C.J."/>
            <person name="Lane C.E."/>
        </authorList>
    </citation>
    <scope>NUCLEOTIDE SEQUENCE [LARGE SCALE GENOMIC DNA]</scope>
    <source>
        <strain evidence="8">ESH_2018</strain>
    </source>
</reference>
<keyword evidence="2" id="KW-0808">Transferase</keyword>
<evidence type="ECO:0000256" key="6">
    <source>
        <dbReference type="PROSITE-ProRule" id="PRU10141"/>
    </source>
</evidence>
<dbReference type="PANTHER" id="PTHR24346:SF82">
    <property type="entry name" value="KP78A-RELATED"/>
    <property type="match status" value="1"/>
</dbReference>
<dbReference type="PROSITE" id="PS50011">
    <property type="entry name" value="PROTEIN_KINASE_DOM"/>
    <property type="match status" value="1"/>
</dbReference>
<gene>
    <name evidence="8" type="ORF">IE077_000714</name>
</gene>
<dbReference type="InterPro" id="IPR011009">
    <property type="entry name" value="Kinase-like_dom_sf"/>
</dbReference>
<evidence type="ECO:0000259" key="7">
    <source>
        <dbReference type="PROSITE" id="PS50011"/>
    </source>
</evidence>
<dbReference type="SUPFAM" id="SSF56112">
    <property type="entry name" value="Protein kinase-like (PK-like)"/>
    <property type="match status" value="1"/>
</dbReference>
<dbReference type="InterPro" id="IPR000719">
    <property type="entry name" value="Prot_kinase_dom"/>
</dbReference>
<keyword evidence="1" id="KW-0723">Serine/threonine-protein kinase</keyword>
<dbReference type="CDD" id="cd14079">
    <property type="entry name" value="STKc_AMPK_alpha"/>
    <property type="match status" value="1"/>
</dbReference>
<feature type="binding site" evidence="6">
    <location>
        <position position="39"/>
    </location>
    <ligand>
        <name>ATP</name>
        <dbReference type="ChEBI" id="CHEBI:30616"/>
    </ligand>
</feature>
<evidence type="ECO:0000313" key="8">
    <source>
        <dbReference type="EMBL" id="KAF8822251.1"/>
    </source>
</evidence>
<dbReference type="Proteomes" id="UP000823046">
    <property type="component" value="Unassembled WGS sequence"/>
</dbReference>
<dbReference type="Pfam" id="PF00069">
    <property type="entry name" value="Pkinase"/>
    <property type="match status" value="1"/>
</dbReference>
<dbReference type="GO" id="GO:0016301">
    <property type="term" value="F:kinase activity"/>
    <property type="evidence" value="ECO:0007669"/>
    <property type="project" value="UniProtKB-KW"/>
</dbReference>
<feature type="domain" description="Protein kinase" evidence="7">
    <location>
        <begin position="10"/>
        <end position="262"/>
    </location>
</feature>
<dbReference type="EMBL" id="JADAQX010000069">
    <property type="protein sequence ID" value="KAF8822251.1"/>
    <property type="molecule type" value="Genomic_DNA"/>
</dbReference>
<sequence>MVNDYRIGPYKMGNTLGVGTFGKVKLAIHEPTGERVAIKVINKTKMQTMDMHEKIRREINILQCLNHPHVMRLYELVDSPTDIFMVMEYVPRGELFDYIVQRTRLSENDARQFFQQIISGVEYCHHHMVSHRDLKPENVLLDTNLNVKVGDFGLSNFMREGEFLKTSCGSPNYASPEVVSGKAYAGPEVDVWSCGVILYALLCGSLPFDDENVSILFKKIRHGNYTLPGHLPENPRSLIVRMLVVDPAKRITMKEIRRHPWFRQNLPPYLSSTVLRSPLLSSVDSSIVDEMNKLGFEVDAEKLEIVTPVGSFSKHETVTYQLLAQRRIQQSSFSTMLPYYSKDLSMVFSKEAQKKISSIVSGESSSHYGNYEPSTFLPCTSTSHHTSPLEVHGSPIDYSPGNPAWTTSRWKLGVESVLDSVSLVTTVLDTLKALMYEWFMVTPYKLRCRPISTFSSAKGSSEMLTTFLPVLESSPAVPAVDLAAATLDPGNASSVPTNEQELPFSELYRSLNLPESISARGKKPLPGGIILTIQLYKIASSRYLVDVQLFDGPSLACFSEALRVASALYSALTQIQFQQTAGGPMPIWSPTTPVILKSFGPHHRIFG</sequence>
<dbReference type="PROSITE" id="PS00108">
    <property type="entry name" value="PROTEIN_KINASE_ST"/>
    <property type="match status" value="1"/>
</dbReference>
<dbReference type="PANTHER" id="PTHR24346">
    <property type="entry name" value="MAP/MICROTUBULE AFFINITY-REGULATING KINASE"/>
    <property type="match status" value="1"/>
</dbReference>
<dbReference type="InterPro" id="IPR008271">
    <property type="entry name" value="Ser/Thr_kinase_AS"/>
</dbReference>
<keyword evidence="3 6" id="KW-0547">Nucleotide-binding</keyword>
<keyword evidence="5 6" id="KW-0067">ATP-binding</keyword>
<keyword evidence="9" id="KW-1185">Reference proteome</keyword>
<evidence type="ECO:0000256" key="2">
    <source>
        <dbReference type="ARBA" id="ARBA00022679"/>
    </source>
</evidence>
<proteinExistence type="predicted"/>
<keyword evidence="4 8" id="KW-0418">Kinase</keyword>
<dbReference type="InterPro" id="IPR028375">
    <property type="entry name" value="KA1/Ssp2_C"/>
</dbReference>
<accession>A0ABQ7JE42</accession>
<evidence type="ECO:0000256" key="3">
    <source>
        <dbReference type="ARBA" id="ARBA00022741"/>
    </source>
</evidence>
<dbReference type="Gene3D" id="3.30.310.80">
    <property type="entry name" value="Kinase associated domain 1, KA1"/>
    <property type="match status" value="1"/>
</dbReference>
<evidence type="ECO:0000313" key="9">
    <source>
        <dbReference type="Proteomes" id="UP000823046"/>
    </source>
</evidence>
<evidence type="ECO:0000256" key="4">
    <source>
        <dbReference type="ARBA" id="ARBA00022777"/>
    </source>
</evidence>
<protein>
    <submittedName>
        <fullName evidence="8">Histone kinase SNF1</fullName>
    </submittedName>
</protein>